<evidence type="ECO:0000256" key="1">
    <source>
        <dbReference type="ARBA" id="ARBA00004196"/>
    </source>
</evidence>
<dbReference type="EMBL" id="JAQLOI010000003">
    <property type="protein sequence ID" value="MDB1125276.1"/>
    <property type="molecule type" value="Genomic_DNA"/>
</dbReference>
<dbReference type="InterPro" id="IPR028082">
    <property type="entry name" value="Peripla_BP_I"/>
</dbReference>
<feature type="domain" description="Periplasmic binding protein" evidence="6">
    <location>
        <begin position="49"/>
        <end position="261"/>
    </location>
</feature>
<comment type="caution">
    <text evidence="7">The sequence shown here is derived from an EMBL/GenBank/DDBJ whole genome shotgun (WGS) entry which is preliminary data.</text>
</comment>
<dbReference type="RefSeq" id="WP_272138835.1">
    <property type="nucleotide sequence ID" value="NZ_JAQLOI010000003.1"/>
</dbReference>
<dbReference type="CDD" id="cd06324">
    <property type="entry name" value="PBP1_ABC_sugar_binding-like"/>
    <property type="match status" value="1"/>
</dbReference>
<feature type="signal peptide" evidence="5">
    <location>
        <begin position="1"/>
        <end position="24"/>
    </location>
</feature>
<name>A0ABT4YUM1_9VIBR</name>
<keyword evidence="8" id="KW-1185">Reference proteome</keyword>
<dbReference type="PANTHER" id="PTHR46847">
    <property type="entry name" value="D-ALLOSE-BINDING PERIPLASMIC PROTEIN-RELATED"/>
    <property type="match status" value="1"/>
</dbReference>
<dbReference type="Gene3D" id="3.40.50.2300">
    <property type="match status" value="2"/>
</dbReference>
<keyword evidence="4 5" id="KW-0732">Signal</keyword>
<dbReference type="SUPFAM" id="SSF53822">
    <property type="entry name" value="Periplasmic binding protein-like I"/>
    <property type="match status" value="1"/>
</dbReference>
<dbReference type="InterPro" id="IPR025997">
    <property type="entry name" value="SBP_2_dom"/>
</dbReference>
<sequence>MDRRNLLKVILIVISFLCFSNVRAAPVPHEPHIVFLNPGEPVDRGKGMFWPLTARLMSVAAKSFGMNLEVLYAERDHLLMLRQAKSVALRAERPDYVVMVNEKQTAEEMLRLFAGTSTKVILIHNDMTTEQRHEIGNEREKMSHWIGTVTTDEPSGTYRMMDELYRILGDQEPQVIGITGARGTPVSLLRAQGVTDYMAEAGKGKQLQLAFGNWGTSDAQTKASVMLARYPQANIIWAANYSMALGALQSVAEHGSDILVGSTATAPYTGKDDKNLTVSLGSHFFIGAWAMVLLYDYHNGLDFAEHGGLRQKLDYLSVINSENAARYYQVVYEQTDTIDFTVFSKYLHPSSGNYAFSLTPIMRKE</sequence>
<evidence type="ECO:0000313" key="7">
    <source>
        <dbReference type="EMBL" id="MDB1125276.1"/>
    </source>
</evidence>
<protein>
    <recommendedName>
        <fullName evidence="3">Autoinducer 2-binding periplasmic protein LuxP</fullName>
    </recommendedName>
</protein>
<evidence type="ECO:0000256" key="2">
    <source>
        <dbReference type="ARBA" id="ARBA00007639"/>
    </source>
</evidence>
<reference evidence="7 8" key="1">
    <citation type="submission" date="2023-01" db="EMBL/GenBank/DDBJ databases">
        <title>Vibrio sp. KJ40-1 sp.nov, isolated from marine algae.</title>
        <authorList>
            <person name="Butt M."/>
            <person name="Kim J.M.J."/>
            <person name="Jeon C.O.C."/>
        </authorList>
    </citation>
    <scope>NUCLEOTIDE SEQUENCE [LARGE SCALE GENOMIC DNA]</scope>
    <source>
        <strain evidence="7 8">KJ40-1</strain>
    </source>
</reference>
<comment type="subcellular location">
    <subcellularLocation>
        <location evidence="1">Cell envelope</location>
    </subcellularLocation>
</comment>
<feature type="chain" id="PRO_5046036281" description="Autoinducer 2-binding periplasmic protein LuxP" evidence="5">
    <location>
        <begin position="25"/>
        <end position="365"/>
    </location>
</feature>
<evidence type="ECO:0000256" key="5">
    <source>
        <dbReference type="SAM" id="SignalP"/>
    </source>
</evidence>
<evidence type="ECO:0000256" key="3">
    <source>
        <dbReference type="ARBA" id="ARBA00022181"/>
    </source>
</evidence>
<organism evidence="7 8">
    <name type="scientific">Vibrio algarum</name>
    <dbReference type="NCBI Taxonomy" id="3020714"/>
    <lineage>
        <taxon>Bacteria</taxon>
        <taxon>Pseudomonadati</taxon>
        <taxon>Pseudomonadota</taxon>
        <taxon>Gammaproteobacteria</taxon>
        <taxon>Vibrionales</taxon>
        <taxon>Vibrionaceae</taxon>
        <taxon>Vibrio</taxon>
    </lineage>
</organism>
<gene>
    <name evidence="7" type="ORF">PGX00_17130</name>
</gene>
<evidence type="ECO:0000313" key="8">
    <source>
        <dbReference type="Proteomes" id="UP001210678"/>
    </source>
</evidence>
<dbReference type="PANTHER" id="PTHR46847:SF2">
    <property type="entry name" value="ABC TRANSPORTER SUGAR-BINDING PROTEIN"/>
    <property type="match status" value="1"/>
</dbReference>
<evidence type="ECO:0000259" key="6">
    <source>
        <dbReference type="Pfam" id="PF13407"/>
    </source>
</evidence>
<dbReference type="Pfam" id="PF13407">
    <property type="entry name" value="Peripla_BP_4"/>
    <property type="match status" value="1"/>
</dbReference>
<evidence type="ECO:0000256" key="4">
    <source>
        <dbReference type="ARBA" id="ARBA00022729"/>
    </source>
</evidence>
<dbReference type="Proteomes" id="UP001210678">
    <property type="component" value="Unassembled WGS sequence"/>
</dbReference>
<accession>A0ABT4YUM1</accession>
<proteinExistence type="inferred from homology"/>
<comment type="similarity">
    <text evidence="2">Belongs to the bacterial solute-binding protein 2 family.</text>
</comment>